<comment type="subcellular location">
    <subcellularLocation>
        <location evidence="1">Golgi apparatus</location>
    </subcellularLocation>
</comment>
<comment type="caution">
    <text evidence="11">The sequence shown here is derived from an EMBL/GenBank/DDBJ whole genome shotgun (WGS) entry which is preliminary data.</text>
</comment>
<dbReference type="EMBL" id="CAJFCJ010000009">
    <property type="protein sequence ID" value="CAD5119001.1"/>
    <property type="molecule type" value="Genomic_DNA"/>
</dbReference>
<feature type="active site" evidence="6">
    <location>
        <position position="337"/>
    </location>
</feature>
<comment type="cofactor">
    <cofactor evidence="8">
        <name>Mn(2+)</name>
        <dbReference type="ChEBI" id="CHEBI:29035"/>
    </cofactor>
</comment>
<feature type="binding site" evidence="8">
    <location>
        <position position="188"/>
    </location>
    <ligand>
        <name>Mn(2+)</name>
        <dbReference type="ChEBI" id="CHEBI:29035"/>
    </ligand>
</feature>
<evidence type="ECO:0000256" key="1">
    <source>
        <dbReference type="ARBA" id="ARBA00004555"/>
    </source>
</evidence>
<accession>A0A7I8VRR3</accession>
<keyword evidence="5" id="KW-0325">Glycoprotein</keyword>
<feature type="domain" description="FAM20 C-terminal" evidence="10">
    <location>
        <begin position="233"/>
        <end position="447"/>
    </location>
</feature>
<keyword evidence="9" id="KW-0472">Membrane</keyword>
<feature type="binding site" evidence="8">
    <location>
        <position position="357"/>
    </location>
    <ligand>
        <name>Mn(2+)</name>
        <dbReference type="ChEBI" id="CHEBI:29035"/>
    </ligand>
</feature>
<keyword evidence="7" id="KW-0067">ATP-binding</keyword>
<proteinExistence type="inferred from homology"/>
<keyword evidence="12" id="KW-1185">Reference proteome</keyword>
<dbReference type="GO" id="GO:0016773">
    <property type="term" value="F:phosphotransferase activity, alcohol group as acceptor"/>
    <property type="evidence" value="ECO:0007669"/>
    <property type="project" value="TreeGrafter"/>
</dbReference>
<reference evidence="11 12" key="1">
    <citation type="submission" date="2020-08" db="EMBL/GenBank/DDBJ databases">
        <authorList>
            <person name="Hejnol A."/>
        </authorList>
    </citation>
    <scope>NUCLEOTIDE SEQUENCE [LARGE SCALE GENOMIC DNA]</scope>
</reference>
<evidence type="ECO:0000256" key="7">
    <source>
        <dbReference type="PIRSR" id="PIRSR624869-2"/>
    </source>
</evidence>
<keyword evidence="8" id="KW-0464">Manganese</keyword>
<dbReference type="AlphaFoldDB" id="A0A7I8VRR3"/>
<keyword evidence="8" id="KW-0479">Metal-binding</keyword>
<evidence type="ECO:0000313" key="11">
    <source>
        <dbReference type="EMBL" id="CAD5119001.1"/>
    </source>
</evidence>
<protein>
    <submittedName>
        <fullName evidence="11">DgyrCDS7657</fullName>
    </submittedName>
</protein>
<dbReference type="InterPro" id="IPR024869">
    <property type="entry name" value="FAM20"/>
</dbReference>
<organism evidence="11 12">
    <name type="scientific">Dimorphilus gyrociliatus</name>
    <dbReference type="NCBI Taxonomy" id="2664684"/>
    <lineage>
        <taxon>Eukaryota</taxon>
        <taxon>Metazoa</taxon>
        <taxon>Spiralia</taxon>
        <taxon>Lophotrochozoa</taxon>
        <taxon>Annelida</taxon>
        <taxon>Polychaeta</taxon>
        <taxon>Polychaeta incertae sedis</taxon>
        <taxon>Dinophilidae</taxon>
        <taxon>Dimorphilus</taxon>
    </lineage>
</organism>
<feature type="binding site" evidence="7">
    <location>
        <begin position="267"/>
        <end position="270"/>
    </location>
    <ligand>
        <name>ATP</name>
        <dbReference type="ChEBI" id="CHEBI:30616"/>
    </ligand>
</feature>
<dbReference type="GO" id="GO:0005794">
    <property type="term" value="C:Golgi apparatus"/>
    <property type="evidence" value="ECO:0007669"/>
    <property type="project" value="UniProtKB-SubCell"/>
</dbReference>
<keyword evidence="9" id="KW-0812">Transmembrane</keyword>
<dbReference type="GO" id="GO:0046872">
    <property type="term" value="F:metal ion binding"/>
    <property type="evidence" value="ECO:0007669"/>
    <property type="project" value="UniProtKB-KW"/>
</dbReference>
<feature type="binding site" evidence="7">
    <location>
        <position position="188"/>
    </location>
    <ligand>
        <name>ATP</name>
        <dbReference type="ChEBI" id="CHEBI:30616"/>
    </ligand>
</feature>
<dbReference type="Pfam" id="PF06702">
    <property type="entry name" value="Fam20C"/>
    <property type="match status" value="1"/>
</dbReference>
<dbReference type="PANTHER" id="PTHR12450">
    <property type="entry name" value="DENTIN MATRIX PROTEIN 4 PROTEIN FAM20"/>
    <property type="match status" value="1"/>
</dbReference>
<keyword evidence="3" id="KW-0333">Golgi apparatus</keyword>
<dbReference type="InterPro" id="IPR009581">
    <property type="entry name" value="FAM20_C"/>
</dbReference>
<dbReference type="Proteomes" id="UP000549394">
    <property type="component" value="Unassembled WGS sequence"/>
</dbReference>
<dbReference type="OrthoDB" id="8583677at2759"/>
<name>A0A7I8VRR3_9ANNE</name>
<evidence type="ECO:0000256" key="2">
    <source>
        <dbReference type="ARBA" id="ARBA00006557"/>
    </source>
</evidence>
<evidence type="ECO:0000256" key="9">
    <source>
        <dbReference type="SAM" id="Phobius"/>
    </source>
</evidence>
<evidence type="ECO:0000256" key="3">
    <source>
        <dbReference type="ARBA" id="ARBA00023034"/>
    </source>
</evidence>
<feature type="transmembrane region" description="Helical" evidence="9">
    <location>
        <begin position="12"/>
        <end position="32"/>
    </location>
</feature>
<dbReference type="PANTHER" id="PTHR12450:SF22">
    <property type="entry name" value="EXTRACELLULAR SERINE_THREONINE PROTEIN CG31145"/>
    <property type="match status" value="1"/>
</dbReference>
<evidence type="ECO:0000256" key="8">
    <source>
        <dbReference type="PIRSR" id="PIRSR624869-3"/>
    </source>
</evidence>
<dbReference type="GO" id="GO:0005524">
    <property type="term" value="F:ATP binding"/>
    <property type="evidence" value="ECO:0007669"/>
    <property type="project" value="UniProtKB-KW"/>
</dbReference>
<keyword evidence="7" id="KW-0547">Nucleotide-binding</keyword>
<evidence type="ECO:0000256" key="6">
    <source>
        <dbReference type="PIRSR" id="PIRSR624869-1"/>
    </source>
</evidence>
<keyword evidence="4" id="KW-1015">Disulfide bond</keyword>
<evidence type="ECO:0000256" key="4">
    <source>
        <dbReference type="ARBA" id="ARBA00023157"/>
    </source>
</evidence>
<sequence length="451" mass="51783">MASLSSIIFGRNYLTNSVLLFLCVLAFIYVVLMRKPSLNNSPFDDITNFEAEIENPKHARVVAYKHRNRIEDKKLTETTSIDESVAPPIAEKKNVEHYREIWLWADAKITRDDLIPGDEAGVDVVLNALATAPITHVGLLDIGSYESGTSQKWIIFLEGGQQAMMKLVWQPEEKGFEKRDGACNFGFESPTSEIAAFHLHRILDFHNTPYVTGRKVKLSDIQAVSSPQVNKQFVRKGEKLCVVGGCYYCKGETTLCPSDGIVEVSIAYWVHRHLKLYTFPPKYMPFSTPRRDEWSKYGFNNDTYCKEVRKIPPYSSDWYYHDLFDFSLVDTIMHHYDSKHYVIHDHSKAHGLTVRLDHGRTFCSLSLDEYDVFLVPITQCCKIRKKTWKTIENFEEGDISNRLKQSLKTDPIAPILLDAWYPVIERRLKKIKEVITKCADANGWDNVLVTA</sequence>
<evidence type="ECO:0000256" key="5">
    <source>
        <dbReference type="ARBA" id="ARBA00023180"/>
    </source>
</evidence>
<evidence type="ECO:0000313" key="12">
    <source>
        <dbReference type="Proteomes" id="UP000549394"/>
    </source>
</evidence>
<feature type="binding site" evidence="7">
    <location>
        <position position="166"/>
    </location>
    <ligand>
        <name>ATP</name>
        <dbReference type="ChEBI" id="CHEBI:30616"/>
    </ligand>
</feature>
<keyword evidence="9" id="KW-1133">Transmembrane helix</keyword>
<comment type="similarity">
    <text evidence="2">Belongs to the FAM20 family.</text>
</comment>
<feature type="binding site" evidence="7">
    <location>
        <position position="357"/>
    </location>
    <ligand>
        <name>ATP</name>
        <dbReference type="ChEBI" id="CHEBI:30616"/>
    </ligand>
</feature>
<gene>
    <name evidence="11" type="ORF">DGYR_LOCUS7298</name>
</gene>
<evidence type="ECO:0000259" key="10">
    <source>
        <dbReference type="Pfam" id="PF06702"/>
    </source>
</evidence>